<reference evidence="1" key="1">
    <citation type="submission" date="2021-11" db="EMBL/GenBank/DDBJ databases">
        <title>Vibrio ZSDE26 sp. nov. and Vibrio ZSDZ34 sp. nov., isolated from coastal seawater in Qingdao.</title>
        <authorList>
            <person name="Zhang P."/>
        </authorList>
    </citation>
    <scope>NUCLEOTIDE SEQUENCE</scope>
    <source>
        <strain evidence="1">ZSDE26</strain>
    </source>
</reference>
<dbReference type="AlphaFoldDB" id="A0A9X2BI51"/>
<dbReference type="RefSeq" id="WP_248008795.1">
    <property type="nucleotide sequence ID" value="NZ_JAJHVV010000006.1"/>
</dbReference>
<dbReference type="SUPFAM" id="SSF56935">
    <property type="entry name" value="Porins"/>
    <property type="match status" value="1"/>
</dbReference>
<comment type="caution">
    <text evidence="1">The sequence shown here is derived from an EMBL/GenBank/DDBJ whole genome shotgun (WGS) entry which is preliminary data.</text>
</comment>
<gene>
    <name evidence="1" type="ORF">KP803_10515</name>
</gene>
<dbReference type="EMBL" id="JAJHVV010000006">
    <property type="protein sequence ID" value="MCK6263705.1"/>
    <property type="molecule type" value="Genomic_DNA"/>
</dbReference>
<protein>
    <recommendedName>
        <fullName evidence="3">Flagellar motor protein</fullName>
    </recommendedName>
</protein>
<accession>A0A9X2BI51</accession>
<evidence type="ECO:0008006" key="3">
    <source>
        <dbReference type="Google" id="ProtNLM"/>
    </source>
</evidence>
<sequence>MILLTNKTAFKKSQLAVCILSAIPLLVAAKDTSKLEVIDSDSMDVEVVAHEQEDSSRIYLEEGAIWASRDITRFNPVLDVSIGDELEVEDGKLLDEVSFTVTTNYSYYITKYQIEVFRGQDRSLSQPLAILEGEALANDFDVSWDGETSVDYEFATGEQLQFRLKVWDKDGNLDVTTVGVMDLVRPDSEVSIDKNVNDEEKGRKLGRAQLMRHNIPTDAGLAKFMGTGLKGVDKVIIGEDEFDIEDGELYAEQFLPADAYLFPTKVIFDNGDERRYQLYVRIPDTYYAQAGLADLYVGQNRVTGNPGALGVNEQYHEDIYNQGRIAYFGQGKFGDKLRVTTHFDSKESQIKDLFKHPFASDSSTVFDIVEDDDELYYGDYGDGANIHKEVNTKGKVYFDLEYDKSQVLWGNYNTGLTDTDNNDYNRSLYGFKADYRTRATTKYGEDRLNIVGFTSEADTLYSHDEFLGTGGSLYFLRHGEVVPGSDKVYISVRNKNSGIVEKEVPLQSGRDYEISPYQGRIILTKPLNNIISDNFGSVIDDSPSDGYDNYLSVDYEYVPQGKDAREALTYGGRIKGWANDYIGIGASYTTEEKDNQDYEAYGTDLTLRATEGTYIKAEIATSKGQQTDSNFVSFDGGLTFTPIGSGATEEREGDSVQVKAVANLYDIAPNVFSVVGNDVKAWYKSKDAGYSYASQSDDLEQESYGTELRFQATDRISIATRYTSMHETNSDGQLQTDSEQVELEGQFKLTENIKLSAAGKQVDELNNVGEKGKGSLAGLRADYIWDSDTNVYIKGQTTVDQTEDYDDNDSVSVGGEVRVLEDFKLGAEYTSGDRGTAAEATATYDVTDDYSTYVTYLDDNYEGKNNVIVGQRADLTSSVDFYQENQFVDENNGKGRIDSFGFGYDMTDDIDFGIGYQQGEIEQPSEENPAIKEITYRRAVSFNAGIDIDDVSLKHKIEYRVDKGNENVASDKKRIDQFVTTNRYNQHLTEEYTLFGKYNYSKSLNKETSETLARFIEASAGMAYRPIYNDRLNLLTRYTYIVDFDQLDRDVEYSDEQSHIIEAEGIYSIDAHWDVGAKYAHKDKTEAFERASGAYELVESNINLYGVNASYHIMKEWDVTGEYHWKTDTLNDEMEHGALVSFNKHLTNNFKVGIGYNFSGFDGNLANDDDYDAKGFFLNLVGKI</sequence>
<organism evidence="1 2">
    <name type="scientific">Vibrio amylolyticus</name>
    <dbReference type="NCBI Taxonomy" id="2847292"/>
    <lineage>
        <taxon>Bacteria</taxon>
        <taxon>Pseudomonadati</taxon>
        <taxon>Pseudomonadota</taxon>
        <taxon>Gammaproteobacteria</taxon>
        <taxon>Vibrionales</taxon>
        <taxon>Vibrionaceae</taxon>
        <taxon>Vibrio</taxon>
    </lineage>
</organism>
<name>A0A9X2BI51_9VIBR</name>
<evidence type="ECO:0000313" key="2">
    <source>
        <dbReference type="Proteomes" id="UP001139559"/>
    </source>
</evidence>
<keyword evidence="2" id="KW-1185">Reference proteome</keyword>
<evidence type="ECO:0000313" key="1">
    <source>
        <dbReference type="EMBL" id="MCK6263705.1"/>
    </source>
</evidence>
<dbReference type="Proteomes" id="UP001139559">
    <property type="component" value="Unassembled WGS sequence"/>
</dbReference>
<proteinExistence type="predicted"/>